<dbReference type="GO" id="GO:0004439">
    <property type="term" value="F:phosphatidylinositol-4,5-bisphosphate 5-phosphatase activity"/>
    <property type="evidence" value="ECO:0007669"/>
    <property type="project" value="TreeGrafter"/>
</dbReference>
<name>A0A8T2RNP5_CERRI</name>
<dbReference type="EMBL" id="CM035431">
    <property type="protein sequence ID" value="KAH7297307.1"/>
    <property type="molecule type" value="Genomic_DNA"/>
</dbReference>
<dbReference type="Gene3D" id="3.60.10.10">
    <property type="entry name" value="Endonuclease/exonuclease/phosphatase"/>
    <property type="match status" value="1"/>
</dbReference>
<comment type="caution">
    <text evidence="5">The sequence shown here is derived from an EMBL/GenBank/DDBJ whole genome shotgun (WGS) entry which is preliminary data.</text>
</comment>
<dbReference type="PANTHER" id="PTHR45666">
    <property type="entry name" value="TYPE IV INOSITOL POLYPHOSPHATE 5-PHOSPHATASE 9"/>
    <property type="match status" value="1"/>
</dbReference>
<dbReference type="AlphaFoldDB" id="A0A8T2RNP5"/>
<dbReference type="InterPro" id="IPR000300">
    <property type="entry name" value="IPPc"/>
</dbReference>
<evidence type="ECO:0000256" key="2">
    <source>
        <dbReference type="ARBA" id="ARBA00022801"/>
    </source>
</evidence>
<keyword evidence="2" id="KW-0378">Hydrolase</keyword>
<proteinExistence type="inferred from homology"/>
<dbReference type="PANTHER" id="PTHR45666:SF22">
    <property type="entry name" value="TYPE I INOSITOL POLYPHOSPHATE 5-PHOSPHATASE 4"/>
    <property type="match status" value="1"/>
</dbReference>
<dbReference type="InterPro" id="IPR036691">
    <property type="entry name" value="Endo/exonu/phosph_ase_sf"/>
</dbReference>
<gene>
    <name evidence="5" type="ORF">KP509_26G064800</name>
</gene>
<dbReference type="GO" id="GO:0046856">
    <property type="term" value="P:phosphatidylinositol dephosphorylation"/>
    <property type="evidence" value="ECO:0007669"/>
    <property type="project" value="InterPro"/>
</dbReference>
<dbReference type="GO" id="GO:0034485">
    <property type="term" value="F:phosphatidylinositol-3,4,5-trisphosphate 5-phosphatase activity"/>
    <property type="evidence" value="ECO:0007669"/>
    <property type="project" value="TreeGrafter"/>
</dbReference>
<dbReference type="Proteomes" id="UP000825935">
    <property type="component" value="Chromosome 26"/>
</dbReference>
<dbReference type="Pfam" id="PF22669">
    <property type="entry name" value="Exo_endo_phos2"/>
    <property type="match status" value="2"/>
</dbReference>
<dbReference type="GO" id="GO:0004445">
    <property type="term" value="F:inositol-polyphosphate 5-phosphatase activity"/>
    <property type="evidence" value="ECO:0007669"/>
    <property type="project" value="InterPro"/>
</dbReference>
<dbReference type="OMA" id="WHEGRIS"/>
<feature type="region of interest" description="Disordered" evidence="3">
    <location>
        <begin position="27"/>
        <end position="47"/>
    </location>
</feature>
<evidence type="ECO:0000256" key="1">
    <source>
        <dbReference type="ARBA" id="ARBA00010768"/>
    </source>
</evidence>
<evidence type="ECO:0000313" key="6">
    <source>
        <dbReference type="Proteomes" id="UP000825935"/>
    </source>
</evidence>
<dbReference type="SMART" id="SM00128">
    <property type="entry name" value="IPPc"/>
    <property type="match status" value="1"/>
</dbReference>
<keyword evidence="6" id="KW-1185">Reference proteome</keyword>
<dbReference type="SUPFAM" id="SSF56219">
    <property type="entry name" value="DNase I-like"/>
    <property type="match status" value="1"/>
</dbReference>
<reference evidence="5" key="1">
    <citation type="submission" date="2021-08" db="EMBL/GenBank/DDBJ databases">
        <title>WGS assembly of Ceratopteris richardii.</title>
        <authorList>
            <person name="Marchant D.B."/>
            <person name="Chen G."/>
            <person name="Jenkins J."/>
            <person name="Shu S."/>
            <person name="Leebens-Mack J."/>
            <person name="Grimwood J."/>
            <person name="Schmutz J."/>
            <person name="Soltis P."/>
            <person name="Soltis D."/>
            <person name="Chen Z.-H."/>
        </authorList>
    </citation>
    <scope>NUCLEOTIDE SEQUENCE</scope>
    <source>
        <strain evidence="5">Whitten #5841</strain>
        <tissue evidence="5">Leaf</tissue>
    </source>
</reference>
<organism evidence="5 6">
    <name type="scientific">Ceratopteris richardii</name>
    <name type="common">Triangle waterfern</name>
    <dbReference type="NCBI Taxonomy" id="49495"/>
    <lineage>
        <taxon>Eukaryota</taxon>
        <taxon>Viridiplantae</taxon>
        <taxon>Streptophyta</taxon>
        <taxon>Embryophyta</taxon>
        <taxon>Tracheophyta</taxon>
        <taxon>Polypodiopsida</taxon>
        <taxon>Polypodiidae</taxon>
        <taxon>Polypodiales</taxon>
        <taxon>Pteridineae</taxon>
        <taxon>Pteridaceae</taxon>
        <taxon>Parkerioideae</taxon>
        <taxon>Ceratopteris</taxon>
    </lineage>
</organism>
<accession>A0A8T2RNP5</accession>
<comment type="similarity">
    <text evidence="1">Belongs to the inositol polyphosphate 5-phosphatase family.</text>
</comment>
<evidence type="ECO:0000313" key="5">
    <source>
        <dbReference type="EMBL" id="KAH7297307.1"/>
    </source>
</evidence>
<evidence type="ECO:0000256" key="3">
    <source>
        <dbReference type="SAM" id="MobiDB-lite"/>
    </source>
</evidence>
<sequence length="493" mass="55509">MPEPPNHCKKLRQRSIWQTTRQWVKKKSKVKAEHSSSPRTDLAGGSPGGYDMSIKQLRLFVGTWNVAGILPTENRVMQEWLGSHETADIYVIGFQEIVPLSPGNVLVNDDKGVSAKKWDDLINKALNESCRNSSYFFSCSSNESETFCTRRNSSITTPSSPCSFDGSWFYTCDEDDSSSSSSGDGNGRRHSSADESCSLTWTPPTSLNPVSKGCLLSSNIMPSILSPEFIQIASKQLVGLFVSVWIRRDLYRHVRAVDVSTVSCGIMGYFGNKGSVSVSLSLYETNFCFICSHLKSGDRSSDILRRNSDVDSILRRTRFNRTKRLAALNLPKTILGHDRIIWFGDLNYRITLPSKDLKSLVFKKDWTNLLEKDQLLNELGNGGVLEGWIEGPICFPPTYKFLPHSDVYVLMHHPHPQTAAQKRAPAWCDRILWYGKGLKQLQYTSNSNLQQSDHRPVSAIFVAEVEFTMTKSPLIQDGYLNSNQFPAIWRQII</sequence>
<protein>
    <recommendedName>
        <fullName evidence="4">Inositol polyphosphate-related phosphatase domain-containing protein</fullName>
    </recommendedName>
</protein>
<feature type="domain" description="Inositol polyphosphate-related phosphatase" evidence="4">
    <location>
        <begin position="55"/>
        <end position="469"/>
    </location>
</feature>
<evidence type="ECO:0000259" key="4">
    <source>
        <dbReference type="SMART" id="SM00128"/>
    </source>
</evidence>
<dbReference type="OrthoDB" id="7862313at2759"/>
<dbReference type="InterPro" id="IPR045849">
    <property type="entry name" value="IP5P_plant"/>
</dbReference>